<evidence type="ECO:0000313" key="2">
    <source>
        <dbReference type="Proteomes" id="UP000056968"/>
    </source>
</evidence>
<dbReference type="AlphaFoldDB" id="A0A0S3EUX9"/>
<protein>
    <submittedName>
        <fullName evidence="1">Uncharacterized protein</fullName>
    </submittedName>
</protein>
<keyword evidence="2" id="KW-1185">Reference proteome</keyword>
<accession>A0A0S3EUX9</accession>
<dbReference type="Proteomes" id="UP000056968">
    <property type="component" value="Chromosome"/>
</dbReference>
<reference evidence="1 2" key="1">
    <citation type="submission" date="2015-11" db="EMBL/GenBank/DDBJ databases">
        <title>A Two-component Flavoprotein Monooxygenase System MeaXY Responsible for para-Hydroxylation of 2-Methyl-6-ethylaniline and 2,6-Diethylaniline in Sphingobium baderi DE-13.</title>
        <authorList>
            <person name="Cheng M."/>
            <person name="Meng Q."/>
            <person name="Yang Y."/>
            <person name="Chu C."/>
            <person name="Yan X."/>
            <person name="He J."/>
            <person name="Li S."/>
        </authorList>
    </citation>
    <scope>NUCLEOTIDE SEQUENCE [LARGE SCALE GENOMIC DNA]</scope>
    <source>
        <strain evidence="1 2">DE-13</strain>
    </source>
</reference>
<gene>
    <name evidence="1" type="ORF">ATN00_01775</name>
</gene>
<dbReference type="EMBL" id="CP013264">
    <property type="protein sequence ID" value="ALR19221.1"/>
    <property type="molecule type" value="Genomic_DNA"/>
</dbReference>
<proteinExistence type="predicted"/>
<organism evidence="1 2">
    <name type="scientific">Sphingobium baderi</name>
    <dbReference type="NCBI Taxonomy" id="1332080"/>
    <lineage>
        <taxon>Bacteria</taxon>
        <taxon>Pseudomonadati</taxon>
        <taxon>Pseudomonadota</taxon>
        <taxon>Alphaproteobacteria</taxon>
        <taxon>Sphingomonadales</taxon>
        <taxon>Sphingomonadaceae</taxon>
        <taxon>Sphingobium</taxon>
    </lineage>
</organism>
<evidence type="ECO:0000313" key="1">
    <source>
        <dbReference type="EMBL" id="ALR19221.1"/>
    </source>
</evidence>
<sequence>MKQPFGQLFYNHPICFELSTRFRFKLVIFSGETCSSELLDCKFVVGLGACWIGCKRFVALRCDLLCDKPSDKNFSQIPRDFRFGRYFIRCFETSRFQFRRDQTYISLSRSICLELDRPSLKVI</sequence>
<dbReference type="STRING" id="1332080.ATN00_01775"/>
<name>A0A0S3EUX9_9SPHN</name>
<dbReference type="KEGG" id="sbd:ATN00_01775"/>